<protein>
    <submittedName>
        <fullName evidence="2">Uncharacterized protein</fullName>
    </submittedName>
</protein>
<evidence type="ECO:0000313" key="1">
    <source>
        <dbReference type="Proteomes" id="UP000675920"/>
    </source>
</evidence>
<dbReference type="Proteomes" id="UP000675920">
    <property type="component" value="Unplaced"/>
</dbReference>
<dbReference type="RefSeq" id="WP_156924271.1">
    <property type="nucleotide sequence ID" value="NZ_AXWS01000007.1"/>
</dbReference>
<sequence length="195" mass="20650">MGAGNGFSMQGSGGRLARIAGAGMVVVLAACATAPERPFSVTDARTESRFGDARNTARGAELLMADDSFAPPLPDRLVAAMQEAFGKQLAGRALRIERADATMTVDGAHVQMSRASFIDRLRRFSLSGGDVPVFRDVPLNAERRVIVRFAASVDGQRFAGESVASWRGEGGDVEIANAVRAALTNLTNDARAKLR</sequence>
<keyword evidence="1" id="KW-1185">Reference proteome</keyword>
<evidence type="ECO:0000313" key="2">
    <source>
        <dbReference type="RefSeq" id="WP_156924271.1"/>
    </source>
</evidence>
<name>A0A8B6XC79_9BURK</name>
<reference evidence="2" key="1">
    <citation type="submission" date="2025-08" db="UniProtKB">
        <authorList>
            <consortium name="RefSeq"/>
        </authorList>
    </citation>
    <scope>IDENTIFICATION</scope>
</reference>
<dbReference type="AlphaFoldDB" id="A0A8B6XC79"/>
<proteinExistence type="predicted"/>
<dbReference type="OrthoDB" id="9832562at2"/>
<accession>A0A8B6XC79</accession>
<organism evidence="1 2">
    <name type="scientific">Derxia gummosa DSM 723</name>
    <dbReference type="NCBI Taxonomy" id="1121388"/>
    <lineage>
        <taxon>Bacteria</taxon>
        <taxon>Pseudomonadati</taxon>
        <taxon>Pseudomonadota</taxon>
        <taxon>Betaproteobacteria</taxon>
        <taxon>Burkholderiales</taxon>
        <taxon>Alcaligenaceae</taxon>
        <taxon>Derxia</taxon>
    </lineage>
</organism>